<dbReference type="Pfam" id="PF00188">
    <property type="entry name" value="CAP"/>
    <property type="match status" value="1"/>
</dbReference>
<dbReference type="Proteomes" id="UP000799779">
    <property type="component" value="Unassembled WGS sequence"/>
</dbReference>
<feature type="domain" description="SCP" evidence="1">
    <location>
        <begin position="82"/>
        <end position="211"/>
    </location>
</feature>
<dbReference type="Gene3D" id="3.40.33.10">
    <property type="entry name" value="CAP"/>
    <property type="match status" value="1"/>
</dbReference>
<dbReference type="PANTHER" id="PTHR10334">
    <property type="entry name" value="CYSTEINE-RICH SECRETORY PROTEIN-RELATED"/>
    <property type="match status" value="1"/>
</dbReference>
<dbReference type="AlphaFoldDB" id="A0A6A5W4W4"/>
<dbReference type="InterPro" id="IPR035940">
    <property type="entry name" value="CAP_sf"/>
</dbReference>
<evidence type="ECO:0000313" key="3">
    <source>
        <dbReference type="Proteomes" id="UP000799779"/>
    </source>
</evidence>
<proteinExistence type="predicted"/>
<gene>
    <name evidence="2" type="ORF">P154DRAFT_566276</name>
</gene>
<dbReference type="GO" id="GO:0005576">
    <property type="term" value="C:extracellular region"/>
    <property type="evidence" value="ECO:0007669"/>
    <property type="project" value="InterPro"/>
</dbReference>
<dbReference type="EMBL" id="ML977629">
    <property type="protein sequence ID" value="KAF1996108.1"/>
    <property type="molecule type" value="Genomic_DNA"/>
</dbReference>
<dbReference type="OrthoDB" id="337038at2759"/>
<protein>
    <submittedName>
        <fullName evidence="2">PR-1-like protein</fullName>
    </submittedName>
</protein>
<dbReference type="SMART" id="SM00198">
    <property type="entry name" value="SCP"/>
    <property type="match status" value="1"/>
</dbReference>
<dbReference type="SUPFAM" id="SSF55797">
    <property type="entry name" value="PR-1-like"/>
    <property type="match status" value="1"/>
</dbReference>
<dbReference type="InterPro" id="IPR001283">
    <property type="entry name" value="CRISP-related"/>
</dbReference>
<dbReference type="InterPro" id="IPR018244">
    <property type="entry name" value="Allrgn_V5/Tpx1_CS"/>
</dbReference>
<keyword evidence="3" id="KW-1185">Reference proteome</keyword>
<evidence type="ECO:0000313" key="2">
    <source>
        <dbReference type="EMBL" id="KAF1996108.1"/>
    </source>
</evidence>
<accession>A0A6A5W4W4</accession>
<evidence type="ECO:0000259" key="1">
    <source>
        <dbReference type="SMART" id="SM00198"/>
    </source>
</evidence>
<dbReference type="PROSITE" id="PS01009">
    <property type="entry name" value="CRISP_1"/>
    <property type="match status" value="1"/>
</dbReference>
<reference evidence="2" key="1">
    <citation type="journal article" date="2020" name="Stud. Mycol.">
        <title>101 Dothideomycetes genomes: a test case for predicting lifestyles and emergence of pathogens.</title>
        <authorList>
            <person name="Haridas S."/>
            <person name="Albert R."/>
            <person name="Binder M."/>
            <person name="Bloem J."/>
            <person name="Labutti K."/>
            <person name="Salamov A."/>
            <person name="Andreopoulos B."/>
            <person name="Baker S."/>
            <person name="Barry K."/>
            <person name="Bills G."/>
            <person name="Bluhm B."/>
            <person name="Cannon C."/>
            <person name="Castanera R."/>
            <person name="Culley D."/>
            <person name="Daum C."/>
            <person name="Ezra D."/>
            <person name="Gonzalez J."/>
            <person name="Henrissat B."/>
            <person name="Kuo A."/>
            <person name="Liang C."/>
            <person name="Lipzen A."/>
            <person name="Lutzoni F."/>
            <person name="Magnuson J."/>
            <person name="Mondo S."/>
            <person name="Nolan M."/>
            <person name="Ohm R."/>
            <person name="Pangilinan J."/>
            <person name="Park H.-J."/>
            <person name="Ramirez L."/>
            <person name="Alfaro M."/>
            <person name="Sun H."/>
            <person name="Tritt A."/>
            <person name="Yoshinaga Y."/>
            <person name="Zwiers L.-H."/>
            <person name="Turgeon B."/>
            <person name="Goodwin S."/>
            <person name="Spatafora J."/>
            <person name="Crous P."/>
            <person name="Grigoriev I."/>
        </authorList>
    </citation>
    <scope>NUCLEOTIDE SEQUENCE</scope>
    <source>
        <strain evidence="2">CBS 123094</strain>
    </source>
</reference>
<dbReference type="InterPro" id="IPR014044">
    <property type="entry name" value="CAP_dom"/>
</dbReference>
<sequence>MYSDTRVFVVTCFESTLYQSIYQMSRIHLQSSMLSHPHPRIVPTLSLFSLLLLLTTQFSALAYADDSDADPNASVEYISDKAFKFAALSVTNQYRRQHNASDVVWNGTLAKIASEWSEDCVFEHSGGPTGENLAAGYPNTSASIIAWGHERVDYDFKKGEFGHDTGHFTQLVWKSTTSIGCGRTYCNNKDKKGAYGWYLVCEYWPHGNVIGQFKENVQKEVDEDEPDPTPAVTGTVEVIVPSSTSTGVAGPTETGESCPQGAICSAAGKVKGSVVCLSLANCICIESS</sequence>
<dbReference type="PRINTS" id="PR00837">
    <property type="entry name" value="V5TPXLIKE"/>
</dbReference>
<organism evidence="2 3">
    <name type="scientific">Amniculicola lignicola CBS 123094</name>
    <dbReference type="NCBI Taxonomy" id="1392246"/>
    <lineage>
        <taxon>Eukaryota</taxon>
        <taxon>Fungi</taxon>
        <taxon>Dikarya</taxon>
        <taxon>Ascomycota</taxon>
        <taxon>Pezizomycotina</taxon>
        <taxon>Dothideomycetes</taxon>
        <taxon>Pleosporomycetidae</taxon>
        <taxon>Pleosporales</taxon>
        <taxon>Amniculicolaceae</taxon>
        <taxon>Amniculicola</taxon>
    </lineage>
</organism>
<name>A0A6A5W4W4_9PLEO</name>